<dbReference type="InterPro" id="IPR013761">
    <property type="entry name" value="SAM/pointed_sf"/>
</dbReference>
<comment type="similarity">
    <text evidence="1 3">Belongs to the ETS family.</text>
</comment>
<keyword evidence="2 3" id="KW-0238">DNA-binding</keyword>
<dbReference type="InterPro" id="IPR036390">
    <property type="entry name" value="WH_DNA-bd_sf"/>
</dbReference>
<dbReference type="InterPro" id="IPR003118">
    <property type="entry name" value="Pointed_dom"/>
</dbReference>
<gene>
    <name evidence="7" type="ORF">V1264_002999</name>
</gene>
<dbReference type="PANTHER" id="PTHR11849:SF190">
    <property type="entry name" value="ETS-DOMAIN PROTEIN"/>
    <property type="match status" value="1"/>
</dbReference>
<keyword evidence="8" id="KW-1185">Reference proteome</keyword>
<feature type="region of interest" description="Disordered" evidence="4">
    <location>
        <begin position="255"/>
        <end position="274"/>
    </location>
</feature>
<accession>A0AAN9G7T6</accession>
<dbReference type="PANTHER" id="PTHR11849">
    <property type="entry name" value="ETS"/>
    <property type="match status" value="1"/>
</dbReference>
<dbReference type="PRINTS" id="PR00454">
    <property type="entry name" value="ETSDOMAIN"/>
</dbReference>
<name>A0AAN9G7T6_9CAEN</name>
<dbReference type="InterPro" id="IPR046328">
    <property type="entry name" value="ETS_fam"/>
</dbReference>
<dbReference type="PROSITE" id="PS51433">
    <property type="entry name" value="PNT"/>
    <property type="match status" value="1"/>
</dbReference>
<evidence type="ECO:0000256" key="3">
    <source>
        <dbReference type="RuleBase" id="RU004019"/>
    </source>
</evidence>
<dbReference type="EMBL" id="JBAMIC010000012">
    <property type="protein sequence ID" value="KAK7098763.1"/>
    <property type="molecule type" value="Genomic_DNA"/>
</dbReference>
<dbReference type="GO" id="GO:0000981">
    <property type="term" value="F:DNA-binding transcription factor activity, RNA polymerase II-specific"/>
    <property type="evidence" value="ECO:0007669"/>
    <property type="project" value="TreeGrafter"/>
</dbReference>
<sequence length="422" mass="47631">MAMSVAFAPMSTLHSDPLLNNFNDHAGSWATLSCGFETGLACIKTEPVSADDSMEDSLFASPSYAELTSAKLSHIKQGNTDLWQNNEDSSAFASWTYKHPEHWEAREVLDWLYTMADNENFDGAIFRGEAYNTVTGRQLCNMSLADFLSLDQNYGSRVHEIFQWLLQDANFKRPSPPETFKSETLGNVPTFLECPRNVTSSRQTHEQSLLANDKLNVFLGSNGNEMMVSVDGLGLYDIDISAITKESFDNISDSDYNSDHDVERSNSVSSDVFDDNCTDEDNTISLSALNLDLARKTHTPSSSSDSGCEEERRPTTRRRQTSTSKGNHLWEFVRDLLKDPRFNPSLLKWEDKELGVFKFVQSEAVAQMWGRKKNNPGMTYEKLSRAMRFCRSAGYFASVPKTGRFPKKLCFKFGLKAQSWRD</sequence>
<dbReference type="PROSITE" id="PS50061">
    <property type="entry name" value="ETS_DOMAIN_3"/>
    <property type="match status" value="1"/>
</dbReference>
<proteinExistence type="inferred from homology"/>
<evidence type="ECO:0000259" key="5">
    <source>
        <dbReference type="PROSITE" id="PS50061"/>
    </source>
</evidence>
<dbReference type="Proteomes" id="UP001374579">
    <property type="component" value="Unassembled WGS sequence"/>
</dbReference>
<comment type="subcellular location">
    <subcellularLocation>
        <location evidence="3">Nucleus</location>
    </subcellularLocation>
</comment>
<dbReference type="Pfam" id="PF00178">
    <property type="entry name" value="Ets"/>
    <property type="match status" value="1"/>
</dbReference>
<dbReference type="GO" id="GO:0005634">
    <property type="term" value="C:nucleus"/>
    <property type="evidence" value="ECO:0007669"/>
    <property type="project" value="UniProtKB-SubCell"/>
</dbReference>
<dbReference type="SMART" id="SM00413">
    <property type="entry name" value="ETS"/>
    <property type="match status" value="1"/>
</dbReference>
<feature type="region of interest" description="Disordered" evidence="4">
    <location>
        <begin position="295"/>
        <end position="324"/>
    </location>
</feature>
<keyword evidence="3" id="KW-0539">Nucleus</keyword>
<feature type="domain" description="PNT" evidence="6">
    <location>
        <begin position="82"/>
        <end position="169"/>
    </location>
</feature>
<dbReference type="GO" id="GO:0030154">
    <property type="term" value="P:cell differentiation"/>
    <property type="evidence" value="ECO:0007669"/>
    <property type="project" value="TreeGrafter"/>
</dbReference>
<dbReference type="SUPFAM" id="SSF46785">
    <property type="entry name" value="Winged helix' DNA-binding domain"/>
    <property type="match status" value="1"/>
</dbReference>
<comment type="caution">
    <text evidence="7">The sequence shown here is derived from an EMBL/GenBank/DDBJ whole genome shotgun (WGS) entry which is preliminary data.</text>
</comment>
<evidence type="ECO:0000256" key="2">
    <source>
        <dbReference type="ARBA" id="ARBA00023125"/>
    </source>
</evidence>
<dbReference type="GO" id="GO:0043565">
    <property type="term" value="F:sequence-specific DNA binding"/>
    <property type="evidence" value="ECO:0007669"/>
    <property type="project" value="InterPro"/>
</dbReference>
<organism evidence="7 8">
    <name type="scientific">Littorina saxatilis</name>
    <dbReference type="NCBI Taxonomy" id="31220"/>
    <lineage>
        <taxon>Eukaryota</taxon>
        <taxon>Metazoa</taxon>
        <taxon>Spiralia</taxon>
        <taxon>Lophotrochozoa</taxon>
        <taxon>Mollusca</taxon>
        <taxon>Gastropoda</taxon>
        <taxon>Caenogastropoda</taxon>
        <taxon>Littorinimorpha</taxon>
        <taxon>Littorinoidea</taxon>
        <taxon>Littorinidae</taxon>
        <taxon>Littorina</taxon>
    </lineage>
</organism>
<evidence type="ECO:0000256" key="4">
    <source>
        <dbReference type="SAM" id="MobiDB-lite"/>
    </source>
</evidence>
<dbReference type="Pfam" id="PF02198">
    <property type="entry name" value="SAM_PNT"/>
    <property type="match status" value="1"/>
</dbReference>
<evidence type="ECO:0000313" key="8">
    <source>
        <dbReference type="Proteomes" id="UP001374579"/>
    </source>
</evidence>
<dbReference type="InterPro" id="IPR036388">
    <property type="entry name" value="WH-like_DNA-bd_sf"/>
</dbReference>
<dbReference type="SMART" id="SM00251">
    <property type="entry name" value="SAM_PNT"/>
    <property type="match status" value="1"/>
</dbReference>
<dbReference type="SUPFAM" id="SSF47769">
    <property type="entry name" value="SAM/Pointed domain"/>
    <property type="match status" value="1"/>
</dbReference>
<evidence type="ECO:0000259" key="6">
    <source>
        <dbReference type="PROSITE" id="PS51433"/>
    </source>
</evidence>
<feature type="domain" description="ETS" evidence="5">
    <location>
        <begin position="327"/>
        <end position="389"/>
    </location>
</feature>
<evidence type="ECO:0000256" key="1">
    <source>
        <dbReference type="ARBA" id="ARBA00005562"/>
    </source>
</evidence>
<evidence type="ECO:0000313" key="7">
    <source>
        <dbReference type="EMBL" id="KAK7098763.1"/>
    </source>
</evidence>
<dbReference type="AlphaFoldDB" id="A0AAN9G7T6"/>
<protein>
    <submittedName>
        <fullName evidence="7">Uncharacterized protein</fullName>
    </submittedName>
</protein>
<reference evidence="7 8" key="1">
    <citation type="submission" date="2024-02" db="EMBL/GenBank/DDBJ databases">
        <title>Chromosome-scale genome assembly of the rough periwinkle Littorina saxatilis.</title>
        <authorList>
            <person name="De Jode A."/>
            <person name="Faria R."/>
            <person name="Formenti G."/>
            <person name="Sims Y."/>
            <person name="Smith T.P."/>
            <person name="Tracey A."/>
            <person name="Wood J.M.D."/>
            <person name="Zagrodzka Z.B."/>
            <person name="Johannesson K."/>
            <person name="Butlin R.K."/>
            <person name="Leder E.H."/>
        </authorList>
    </citation>
    <scope>NUCLEOTIDE SEQUENCE [LARGE SCALE GENOMIC DNA]</scope>
    <source>
        <strain evidence="7">Snail1</strain>
        <tissue evidence="7">Muscle</tissue>
    </source>
</reference>
<dbReference type="Gene3D" id="1.10.10.10">
    <property type="entry name" value="Winged helix-like DNA-binding domain superfamily/Winged helix DNA-binding domain"/>
    <property type="match status" value="1"/>
</dbReference>
<dbReference type="InterPro" id="IPR000418">
    <property type="entry name" value="Ets_dom"/>
</dbReference>
<dbReference type="Gene3D" id="1.10.150.50">
    <property type="entry name" value="Transcription Factor, Ets-1"/>
    <property type="match status" value="1"/>
</dbReference>